<evidence type="ECO:0000256" key="7">
    <source>
        <dbReference type="ARBA" id="ARBA00023121"/>
    </source>
</evidence>
<comment type="subcellular location">
    <subcellularLocation>
        <location evidence="1">Secreted</location>
    </subcellularLocation>
</comment>
<keyword evidence="4" id="KW-0964">Secreted</keyword>
<dbReference type="InterPro" id="IPR008632">
    <property type="entry name" value="Gp-FAR-1"/>
</dbReference>
<gene>
    <name evidence="9" type="ORF">PFISCL1PPCAC_5122</name>
</gene>
<evidence type="ECO:0000256" key="8">
    <source>
        <dbReference type="SAM" id="SignalP"/>
    </source>
</evidence>
<evidence type="ECO:0000313" key="9">
    <source>
        <dbReference type="EMBL" id="GMT13825.1"/>
    </source>
</evidence>
<keyword evidence="10" id="KW-1185">Reference proteome</keyword>
<evidence type="ECO:0000256" key="1">
    <source>
        <dbReference type="ARBA" id="ARBA00004613"/>
    </source>
</evidence>
<dbReference type="GO" id="GO:0008289">
    <property type="term" value="F:lipid binding"/>
    <property type="evidence" value="ECO:0007669"/>
    <property type="project" value="UniProtKB-KW"/>
</dbReference>
<organism evidence="9 10">
    <name type="scientific">Pristionchus fissidentatus</name>
    <dbReference type="NCBI Taxonomy" id="1538716"/>
    <lineage>
        <taxon>Eukaryota</taxon>
        <taxon>Metazoa</taxon>
        <taxon>Ecdysozoa</taxon>
        <taxon>Nematoda</taxon>
        <taxon>Chromadorea</taxon>
        <taxon>Rhabditida</taxon>
        <taxon>Rhabditina</taxon>
        <taxon>Diplogasteromorpha</taxon>
        <taxon>Diplogasteroidea</taxon>
        <taxon>Neodiplogasteridae</taxon>
        <taxon>Pristionchus</taxon>
    </lineage>
</organism>
<feature type="signal peptide" evidence="8">
    <location>
        <begin position="1"/>
        <end position="21"/>
    </location>
</feature>
<dbReference type="Proteomes" id="UP001432322">
    <property type="component" value="Unassembled WGS sequence"/>
</dbReference>
<keyword evidence="6" id="KW-0175">Coiled coil</keyword>
<feature type="chain" id="PRO_5043730763" description="Fatty-acid and retinol-binding protein 1" evidence="8">
    <location>
        <begin position="22"/>
        <end position="230"/>
    </location>
</feature>
<keyword evidence="7" id="KW-0446">Lipid-binding</keyword>
<comment type="similarity">
    <text evidence="2">Belongs to the fatty-acid and retinol-binding protein (FARBP) family.</text>
</comment>
<comment type="caution">
    <text evidence="9">The sequence shown here is derived from an EMBL/GenBank/DDBJ whole genome shotgun (WGS) entry which is preliminary data.</text>
</comment>
<evidence type="ECO:0000256" key="5">
    <source>
        <dbReference type="ARBA" id="ARBA00022729"/>
    </source>
</evidence>
<proteinExistence type="inferred from homology"/>
<dbReference type="GO" id="GO:0005576">
    <property type="term" value="C:extracellular region"/>
    <property type="evidence" value="ECO:0007669"/>
    <property type="project" value="UniProtKB-SubCell"/>
</dbReference>
<dbReference type="PANTHER" id="PTHR31418:SF7">
    <property type="entry name" value="FATTY-ACID AND RETINOL-BINDING PROTEIN 1"/>
    <property type="match status" value="1"/>
</dbReference>
<accession>A0AAV5V5L1</accession>
<evidence type="ECO:0000256" key="4">
    <source>
        <dbReference type="ARBA" id="ARBA00022525"/>
    </source>
</evidence>
<feature type="non-terminal residue" evidence="9">
    <location>
        <position position="1"/>
    </location>
</feature>
<keyword evidence="5 8" id="KW-0732">Signal</keyword>
<evidence type="ECO:0000256" key="3">
    <source>
        <dbReference type="ARBA" id="ARBA00017453"/>
    </source>
</evidence>
<evidence type="ECO:0000256" key="6">
    <source>
        <dbReference type="ARBA" id="ARBA00023054"/>
    </source>
</evidence>
<reference evidence="9" key="1">
    <citation type="submission" date="2023-10" db="EMBL/GenBank/DDBJ databases">
        <title>Genome assembly of Pristionchus species.</title>
        <authorList>
            <person name="Yoshida K."/>
            <person name="Sommer R.J."/>
        </authorList>
    </citation>
    <scope>NUCLEOTIDE SEQUENCE</scope>
    <source>
        <strain evidence="9">RS5133</strain>
    </source>
</reference>
<protein>
    <recommendedName>
        <fullName evidence="3">Fatty-acid and retinol-binding protein 1</fullName>
    </recommendedName>
</protein>
<sequence>NILQMRLFFLAVVFLAVNAAAVDVSMVMKICAAAELKCNQSAIETIFEEEAKKIGRSAEDHASICLKQQQNAELTPLERMLMNVELSRVVQEGTYRVKFNNSAEVMPYFKKHFSYTWKLFETRMEPMMKEQEKMSNEIRTYGENIQSLFLDAIVRVSQEEISTKEQLILAIFRELAKLVKAAIAGYAGLSDAAKTEMEKYSCVRTKYRALVETGAAAKYQAMMDAFAAQK</sequence>
<dbReference type="PANTHER" id="PTHR31418">
    <property type="entry name" value="FATTY-ACID AND RETINOL-BINDING PROTEIN 1"/>
    <property type="match status" value="1"/>
</dbReference>
<dbReference type="AlphaFoldDB" id="A0AAV5V5L1"/>
<name>A0AAV5V5L1_9BILA</name>
<evidence type="ECO:0000313" key="10">
    <source>
        <dbReference type="Proteomes" id="UP001432322"/>
    </source>
</evidence>
<dbReference type="EMBL" id="BTSY01000002">
    <property type="protein sequence ID" value="GMT13825.1"/>
    <property type="molecule type" value="Genomic_DNA"/>
</dbReference>
<evidence type="ECO:0000256" key="2">
    <source>
        <dbReference type="ARBA" id="ARBA00006648"/>
    </source>
</evidence>